<keyword evidence="1" id="KW-1133">Transmembrane helix</keyword>
<dbReference type="RefSeq" id="WP_249904487.1">
    <property type="nucleotide sequence ID" value="NZ_JAMGBA010000002.1"/>
</dbReference>
<feature type="transmembrane region" description="Helical" evidence="1">
    <location>
        <begin position="21"/>
        <end position="45"/>
    </location>
</feature>
<evidence type="ECO:0000313" key="3">
    <source>
        <dbReference type="Proteomes" id="UP001203410"/>
    </source>
</evidence>
<keyword evidence="3" id="KW-1185">Reference proteome</keyword>
<dbReference type="EMBL" id="JAMGBA010000002">
    <property type="protein sequence ID" value="MCL6699117.1"/>
    <property type="molecule type" value="Genomic_DNA"/>
</dbReference>
<keyword evidence="1" id="KW-0472">Membrane</keyword>
<dbReference type="Proteomes" id="UP001203410">
    <property type="component" value="Unassembled WGS sequence"/>
</dbReference>
<gene>
    <name evidence="2" type="ORF">LZ496_10040</name>
</gene>
<comment type="caution">
    <text evidence="2">The sequence shown here is derived from an EMBL/GenBank/DDBJ whole genome shotgun (WGS) entry which is preliminary data.</text>
</comment>
<accession>A0ABT0RVR4</accession>
<proteinExistence type="predicted"/>
<reference evidence="2 3" key="1">
    <citation type="submission" date="2022-05" db="EMBL/GenBank/DDBJ databases">
        <authorList>
            <person name="Jo J.-H."/>
            <person name="Im W.-T."/>
        </authorList>
    </citation>
    <scope>NUCLEOTIDE SEQUENCE [LARGE SCALE GENOMIC DNA]</scope>
    <source>
        <strain evidence="2 3">NSE70-1</strain>
    </source>
</reference>
<sequence>MPIPFSRTIKRRSEQFECQGCGTTLVLAKVNMLVLLPLIAIALLASKLGGFLAFAAILMLIAVADWKLARTCIANSEDRS</sequence>
<organism evidence="2 3">
    <name type="scientific">Sphingomonas caseinilyticus</name>
    <dbReference type="NCBI Taxonomy" id="2908205"/>
    <lineage>
        <taxon>Bacteria</taxon>
        <taxon>Pseudomonadati</taxon>
        <taxon>Pseudomonadota</taxon>
        <taxon>Alphaproteobacteria</taxon>
        <taxon>Sphingomonadales</taxon>
        <taxon>Sphingomonadaceae</taxon>
        <taxon>Sphingomonas</taxon>
    </lineage>
</organism>
<evidence type="ECO:0000313" key="2">
    <source>
        <dbReference type="EMBL" id="MCL6699117.1"/>
    </source>
</evidence>
<evidence type="ECO:0000256" key="1">
    <source>
        <dbReference type="SAM" id="Phobius"/>
    </source>
</evidence>
<keyword evidence="1" id="KW-0812">Transmembrane</keyword>
<name>A0ABT0RVR4_9SPHN</name>
<feature type="transmembrane region" description="Helical" evidence="1">
    <location>
        <begin position="51"/>
        <end position="69"/>
    </location>
</feature>
<protein>
    <submittedName>
        <fullName evidence="2">Uncharacterized protein</fullName>
    </submittedName>
</protein>